<dbReference type="GO" id="GO:0000272">
    <property type="term" value="P:polysaccharide catabolic process"/>
    <property type="evidence" value="ECO:0007669"/>
    <property type="project" value="UniProtKB-KW"/>
</dbReference>
<proteinExistence type="inferred from homology"/>
<evidence type="ECO:0000256" key="6">
    <source>
        <dbReference type="SAM" id="Phobius"/>
    </source>
</evidence>
<reference evidence="7" key="1">
    <citation type="submission" date="2020-09" db="EMBL/GenBank/DDBJ databases">
        <title>Genome-Enabled Discovery of Anthraquinone Biosynthesis in Senna tora.</title>
        <authorList>
            <person name="Kang S.-H."/>
            <person name="Pandey R.P."/>
            <person name="Lee C.-M."/>
            <person name="Sim J.-S."/>
            <person name="Jeong J.-T."/>
            <person name="Choi B.-S."/>
            <person name="Jung M."/>
            <person name="Ginzburg D."/>
            <person name="Zhao K."/>
            <person name="Won S.Y."/>
            <person name="Oh T.-J."/>
            <person name="Yu Y."/>
            <person name="Kim N.-H."/>
            <person name="Lee O.R."/>
            <person name="Lee T.-H."/>
            <person name="Bashyal P."/>
            <person name="Kim T.-S."/>
            <person name="Lee W.-H."/>
            <person name="Kawkins C."/>
            <person name="Kim C.-K."/>
            <person name="Kim J.S."/>
            <person name="Ahn B.O."/>
            <person name="Rhee S.Y."/>
            <person name="Sohng J.K."/>
        </authorList>
    </citation>
    <scope>NUCLEOTIDE SEQUENCE</scope>
    <source>
        <tissue evidence="7">Leaf</tissue>
    </source>
</reference>
<dbReference type="PRINTS" id="PR00750">
    <property type="entry name" value="BETAAMYLASE"/>
</dbReference>
<keyword evidence="8" id="KW-1185">Reference proteome</keyword>
<protein>
    <recommendedName>
        <fullName evidence="4">Beta-amylase</fullName>
        <ecNumber evidence="4">3.2.1.2</ecNumber>
    </recommendedName>
</protein>
<comment type="catalytic activity">
    <reaction evidence="4">
        <text>Hydrolysis of (1-&gt;4)-alpha-D-glucosidic linkages in polysaccharides so as to remove successive maltose units from the non-reducing ends of the chains.</text>
        <dbReference type="EC" id="3.2.1.2"/>
    </reaction>
</comment>
<evidence type="ECO:0000313" key="7">
    <source>
        <dbReference type="EMBL" id="KAF7828111.1"/>
    </source>
</evidence>
<gene>
    <name evidence="7" type="ORF">G2W53_019275</name>
</gene>
<evidence type="ECO:0000256" key="1">
    <source>
        <dbReference type="ARBA" id="ARBA00005652"/>
    </source>
</evidence>
<keyword evidence="6" id="KW-1133">Transmembrane helix</keyword>
<dbReference type="EC" id="3.2.1.2" evidence="4"/>
<evidence type="ECO:0000256" key="4">
    <source>
        <dbReference type="RuleBase" id="RU000509"/>
    </source>
</evidence>
<dbReference type="Proteomes" id="UP000634136">
    <property type="component" value="Unassembled WGS sequence"/>
</dbReference>
<dbReference type="Pfam" id="PF01373">
    <property type="entry name" value="Glyco_hydro_14"/>
    <property type="match status" value="2"/>
</dbReference>
<evidence type="ECO:0000256" key="2">
    <source>
        <dbReference type="ARBA" id="ARBA00023277"/>
    </source>
</evidence>
<keyword evidence="4" id="KW-0378">Hydrolase</keyword>
<organism evidence="7 8">
    <name type="scientific">Senna tora</name>
    <dbReference type="NCBI Taxonomy" id="362788"/>
    <lineage>
        <taxon>Eukaryota</taxon>
        <taxon>Viridiplantae</taxon>
        <taxon>Streptophyta</taxon>
        <taxon>Embryophyta</taxon>
        <taxon>Tracheophyta</taxon>
        <taxon>Spermatophyta</taxon>
        <taxon>Magnoliopsida</taxon>
        <taxon>eudicotyledons</taxon>
        <taxon>Gunneridae</taxon>
        <taxon>Pentapetalae</taxon>
        <taxon>rosids</taxon>
        <taxon>fabids</taxon>
        <taxon>Fabales</taxon>
        <taxon>Fabaceae</taxon>
        <taxon>Caesalpinioideae</taxon>
        <taxon>Cassia clade</taxon>
        <taxon>Senna</taxon>
    </lineage>
</organism>
<dbReference type="PANTHER" id="PTHR31352:SF7">
    <property type="entry name" value="BETA-AMYLASE"/>
    <property type="match status" value="1"/>
</dbReference>
<feature type="transmembrane region" description="Helical" evidence="6">
    <location>
        <begin position="294"/>
        <end position="319"/>
    </location>
</feature>
<dbReference type="PANTHER" id="PTHR31352">
    <property type="entry name" value="BETA-AMYLASE 1, CHLOROPLASTIC"/>
    <property type="match status" value="1"/>
</dbReference>
<feature type="region of interest" description="Disordered" evidence="5">
    <location>
        <begin position="649"/>
        <end position="678"/>
    </location>
</feature>
<keyword evidence="2 4" id="KW-0119">Carbohydrate metabolism</keyword>
<dbReference type="OrthoDB" id="1660156at2759"/>
<dbReference type="GO" id="GO:0016161">
    <property type="term" value="F:beta-amylase activity"/>
    <property type="evidence" value="ECO:0007669"/>
    <property type="project" value="UniProtKB-EC"/>
</dbReference>
<sequence length="678" mass="77356">MAIASPSTPSFSASFCSTRTQLIRLTRFPSVNLSQFRRNQAHSLTRRLVVTSRLNSSKSPDAGGSVSPDNGDFPYELQHDFAPQRQRSGSPVFITLPVHAVDREGRILKPKAMTVSFRTLATAGVEGVVFEIWWGLVEGNEPRVYSWRGYLELVKLAQTFGLKVRVVLAFHQFGTGPDDPNWIPLPQWVRNEIEKDRGLVYSDKSGKINAEYISLGCDVLPVLCGRSPIQAYADFMRDFRDTFRPYLGIIITGVQIGMGPGSELRYPLCPSYLLRAWPPEHGKFQCYDKVGRKLYFWLVELYLMLYVLWGILAISYWLALWNCTIIVIFNFHLFFLAICQYMLASLNAYARETGMPELGYGALRDAEDLVHGKAVRTSSLRREDDSWSLPHGEFFLEWYSGMLLLHGERICREAETIFRGTEVKLSAKVAAIHWHYKMDFHPSELRAGYYNTKNRNGYLPIARMFSKYGFGMCCSCFEMNDAIEYRINPDGSPEGLLRQLLLAARLYDIPLEGQNYSSNLNNIAFEQVLEMSKYYSDGIEKRPFSFNLVRMEAKMFDSRFWIPFTHFVRQMSGGNTFRARLNSVAEVRTEAIKACIVDFVLSFLLMPITSSSIYSGFSIESPHLRGGRVHTLRIMVDLVPQSNEMKGRQLMKVDTDDYKSDPNNKNDKGKGKPHDDGN</sequence>
<comment type="caution">
    <text evidence="7">The sequence shown here is derived from an EMBL/GenBank/DDBJ whole genome shotgun (WGS) entry which is preliminary data.</text>
</comment>
<accession>A0A834WQJ5</accession>
<dbReference type="InterPro" id="IPR017853">
    <property type="entry name" value="GH"/>
</dbReference>
<name>A0A834WQJ5_9FABA</name>
<keyword evidence="4" id="KW-0326">Glycosidase</keyword>
<comment type="similarity">
    <text evidence="1 4">Belongs to the glycosyl hydrolase 14 family.</text>
</comment>
<evidence type="ECO:0000313" key="8">
    <source>
        <dbReference type="Proteomes" id="UP000634136"/>
    </source>
</evidence>
<keyword evidence="6" id="KW-0812">Transmembrane</keyword>
<dbReference type="AlphaFoldDB" id="A0A834WQJ5"/>
<dbReference type="InterPro" id="IPR001554">
    <property type="entry name" value="Glyco_hydro_14"/>
</dbReference>
<dbReference type="EMBL" id="JAAIUW010000006">
    <property type="protein sequence ID" value="KAF7828111.1"/>
    <property type="molecule type" value="Genomic_DNA"/>
</dbReference>
<dbReference type="Gene3D" id="3.20.20.80">
    <property type="entry name" value="Glycosidases"/>
    <property type="match status" value="1"/>
</dbReference>
<feature type="transmembrane region" description="Helical" evidence="6">
    <location>
        <begin position="325"/>
        <end position="344"/>
    </location>
</feature>
<evidence type="ECO:0000256" key="3">
    <source>
        <dbReference type="ARBA" id="ARBA00023326"/>
    </source>
</evidence>
<keyword evidence="3 4" id="KW-0624">Polysaccharide degradation</keyword>
<keyword evidence="6" id="KW-0472">Membrane</keyword>
<dbReference type="SUPFAM" id="SSF51445">
    <property type="entry name" value="(Trans)glycosidases"/>
    <property type="match status" value="2"/>
</dbReference>
<evidence type="ECO:0000256" key="5">
    <source>
        <dbReference type="SAM" id="MobiDB-lite"/>
    </source>
</evidence>